<proteinExistence type="predicted"/>
<comment type="caution">
    <text evidence="1">The sequence shown here is derived from an EMBL/GenBank/DDBJ whole genome shotgun (WGS) entry which is preliminary data.</text>
</comment>
<dbReference type="EMBL" id="AVOT02017977">
    <property type="protein sequence ID" value="MBW0504508.1"/>
    <property type="molecule type" value="Genomic_DNA"/>
</dbReference>
<reference evidence="1" key="1">
    <citation type="submission" date="2021-03" db="EMBL/GenBank/DDBJ databases">
        <title>Draft genome sequence of rust myrtle Austropuccinia psidii MF-1, a brazilian biotype.</title>
        <authorList>
            <person name="Quecine M.C."/>
            <person name="Pachon D.M.R."/>
            <person name="Bonatelli M.L."/>
            <person name="Correr F.H."/>
            <person name="Franceschini L.M."/>
            <person name="Leite T.F."/>
            <person name="Margarido G.R.A."/>
            <person name="Almeida C.A."/>
            <person name="Ferrarezi J.A."/>
            <person name="Labate C.A."/>
        </authorList>
    </citation>
    <scope>NUCLEOTIDE SEQUENCE</scope>
    <source>
        <strain evidence="1">MF-1</strain>
    </source>
</reference>
<dbReference type="AlphaFoldDB" id="A0A9Q3DPN8"/>
<sequence length="102" mass="12254">MKTEDSHMLRWKIAIKEYRGNMTIVHKYGNIHKYSDSLRRWVLANKPESPAWVPQEEHNIKHICVTDIGNEFFNKFTERWNIDKNCHILCQILIKDSKDPFL</sequence>
<protein>
    <submittedName>
        <fullName evidence="1">Uncharacterized protein</fullName>
    </submittedName>
</protein>
<organism evidence="1 2">
    <name type="scientific">Austropuccinia psidii MF-1</name>
    <dbReference type="NCBI Taxonomy" id="1389203"/>
    <lineage>
        <taxon>Eukaryota</taxon>
        <taxon>Fungi</taxon>
        <taxon>Dikarya</taxon>
        <taxon>Basidiomycota</taxon>
        <taxon>Pucciniomycotina</taxon>
        <taxon>Pucciniomycetes</taxon>
        <taxon>Pucciniales</taxon>
        <taxon>Sphaerophragmiaceae</taxon>
        <taxon>Austropuccinia</taxon>
    </lineage>
</organism>
<evidence type="ECO:0000313" key="2">
    <source>
        <dbReference type="Proteomes" id="UP000765509"/>
    </source>
</evidence>
<name>A0A9Q3DPN8_9BASI</name>
<accession>A0A9Q3DPN8</accession>
<evidence type="ECO:0000313" key="1">
    <source>
        <dbReference type="EMBL" id="MBW0504508.1"/>
    </source>
</evidence>
<keyword evidence="2" id="KW-1185">Reference proteome</keyword>
<dbReference type="OrthoDB" id="2507171at2759"/>
<gene>
    <name evidence="1" type="ORF">O181_044223</name>
</gene>
<dbReference type="Proteomes" id="UP000765509">
    <property type="component" value="Unassembled WGS sequence"/>
</dbReference>